<dbReference type="InterPro" id="IPR056613">
    <property type="entry name" value="DUF7287"/>
</dbReference>
<dbReference type="AlphaFoldDB" id="A0A1I6SFY1"/>
<reference evidence="3" key="1">
    <citation type="submission" date="2016-10" db="EMBL/GenBank/DDBJ databases">
        <authorList>
            <person name="Varghese N."/>
            <person name="Submissions S."/>
        </authorList>
    </citation>
    <scope>NUCLEOTIDE SEQUENCE [LARGE SCALE GENOMIC DNA]</scope>
    <source>
        <strain evidence="3">DSM 22427</strain>
    </source>
</reference>
<dbReference type="RefSeq" id="WP_092905074.1">
    <property type="nucleotide sequence ID" value="NZ_FOZS01000002.1"/>
</dbReference>
<gene>
    <name evidence="2" type="ORF">SAMN04488556_2643</name>
</gene>
<keyword evidence="1" id="KW-0812">Transmembrane</keyword>
<evidence type="ECO:0000313" key="3">
    <source>
        <dbReference type="Proteomes" id="UP000199199"/>
    </source>
</evidence>
<keyword evidence="1" id="KW-1133">Transmembrane helix</keyword>
<dbReference type="OrthoDB" id="125215at2157"/>
<dbReference type="Pfam" id="PF23958">
    <property type="entry name" value="DUF7287"/>
    <property type="match status" value="1"/>
</dbReference>
<dbReference type="EMBL" id="FOZS01000002">
    <property type="protein sequence ID" value="SFS75847.1"/>
    <property type="molecule type" value="Genomic_DNA"/>
</dbReference>
<proteinExistence type="predicted"/>
<sequence length="164" mass="17801">MRDDRRAAAGSARGDRGQTTQDFAIGVGVFLLAVAFAFTAIPGALHTNEASDERTDRAQADRIATAVVDGFETGDDPNELDGSRFRNEFDESTTPARVGLRTANGRPLEAVTITLETIDRESVILTRATSAVRGRPDETVERFVSVTDIRACRTACRLVVEVWS</sequence>
<evidence type="ECO:0000256" key="1">
    <source>
        <dbReference type="SAM" id="Phobius"/>
    </source>
</evidence>
<keyword evidence="1" id="KW-0472">Membrane</keyword>
<feature type="transmembrane region" description="Helical" evidence="1">
    <location>
        <begin position="23"/>
        <end position="45"/>
    </location>
</feature>
<organism evidence="2 3">
    <name type="scientific">Halostagnicola kamekurae</name>
    <dbReference type="NCBI Taxonomy" id="619731"/>
    <lineage>
        <taxon>Archaea</taxon>
        <taxon>Methanobacteriati</taxon>
        <taxon>Methanobacteriota</taxon>
        <taxon>Stenosarchaea group</taxon>
        <taxon>Halobacteria</taxon>
        <taxon>Halobacteriales</taxon>
        <taxon>Natrialbaceae</taxon>
        <taxon>Halostagnicola</taxon>
    </lineage>
</organism>
<keyword evidence="3" id="KW-1185">Reference proteome</keyword>
<accession>A0A1I6SFY1</accession>
<name>A0A1I6SFY1_9EURY</name>
<protein>
    <submittedName>
        <fullName evidence="2">Uncharacterized protein</fullName>
    </submittedName>
</protein>
<evidence type="ECO:0000313" key="2">
    <source>
        <dbReference type="EMBL" id="SFS75847.1"/>
    </source>
</evidence>
<dbReference type="Proteomes" id="UP000199199">
    <property type="component" value="Unassembled WGS sequence"/>
</dbReference>